<reference evidence="1 2" key="1">
    <citation type="submission" date="2015-07" db="EMBL/GenBank/DDBJ databases">
        <authorList>
            <consortium name="Pathogen Informatics"/>
        </authorList>
    </citation>
    <scope>NUCLEOTIDE SEQUENCE [LARGE SCALE GENOMIC DNA]</scope>
    <source>
        <strain evidence="1 2">A51</strain>
    </source>
</reference>
<organism evidence="1 2">
    <name type="scientific">Vibrio cholerae</name>
    <dbReference type="NCBI Taxonomy" id="666"/>
    <lineage>
        <taxon>Bacteria</taxon>
        <taxon>Pseudomonadati</taxon>
        <taxon>Pseudomonadota</taxon>
        <taxon>Gammaproteobacteria</taxon>
        <taxon>Vibrionales</taxon>
        <taxon>Vibrionaceae</taxon>
        <taxon>Vibrio</taxon>
    </lineage>
</organism>
<gene>
    <name evidence="1" type="ORF">ERS013165_03365</name>
</gene>
<dbReference type="EMBL" id="CWOW01000024">
    <property type="protein sequence ID" value="CSB09744.1"/>
    <property type="molecule type" value="Genomic_DNA"/>
</dbReference>
<dbReference type="Proteomes" id="UP000044806">
    <property type="component" value="Unassembled WGS sequence"/>
</dbReference>
<accession>A0A655S466</accession>
<evidence type="ECO:0000313" key="2">
    <source>
        <dbReference type="Proteomes" id="UP000044806"/>
    </source>
</evidence>
<name>A0A655S466_VIBCL</name>
<sequence>MEALATRRDHLRIMRAITRNPTQLAIHQLRQRQLITKLTKYRCDIRVQQLGFMQTLHQRGYTTRLLEGIHIRGAIRVNLRQQWNHIRQITDVLPGQQNPRGTCHRQHMNGVVRTATRSQQSDNPIEQTFLGDHLIERTILR</sequence>
<dbReference type="AlphaFoldDB" id="A0A655S466"/>
<protein>
    <submittedName>
        <fullName evidence="1">Uncharacterized protein</fullName>
    </submittedName>
</protein>
<proteinExistence type="predicted"/>
<evidence type="ECO:0000313" key="1">
    <source>
        <dbReference type="EMBL" id="CSB09744.1"/>
    </source>
</evidence>